<dbReference type="InterPro" id="IPR020807">
    <property type="entry name" value="PKS_DH"/>
</dbReference>
<dbReference type="EMBL" id="JADFFK010000002">
    <property type="protein sequence ID" value="MBE9636030.1"/>
    <property type="molecule type" value="Genomic_DNA"/>
</dbReference>
<dbReference type="SMART" id="SM00825">
    <property type="entry name" value="PKS_KS"/>
    <property type="match status" value="1"/>
</dbReference>
<dbReference type="InterPro" id="IPR016035">
    <property type="entry name" value="Acyl_Trfase/lysoPLipase"/>
</dbReference>
<dbReference type="PROSITE" id="PS52019">
    <property type="entry name" value="PKS_MFAS_DH"/>
    <property type="match status" value="1"/>
</dbReference>
<dbReference type="Pfam" id="PF00109">
    <property type="entry name" value="ketoacyl-synt"/>
    <property type="match status" value="1"/>
</dbReference>
<feature type="domain" description="PKS/mFAS DH" evidence="7">
    <location>
        <begin position="1425"/>
        <end position="1709"/>
    </location>
</feature>
<dbReference type="InterPro" id="IPR014043">
    <property type="entry name" value="Acyl_transferase_dom"/>
</dbReference>
<feature type="active site" description="Proton donor; for dehydratase activity" evidence="4">
    <location>
        <position position="1624"/>
    </location>
</feature>
<comment type="caution">
    <text evidence="8">The sequence shown here is derived from an EMBL/GenBank/DDBJ whole genome shotgun (WGS) entry which is preliminary data.</text>
</comment>
<evidence type="ECO:0000313" key="9">
    <source>
        <dbReference type="Proteomes" id="UP000607796"/>
    </source>
</evidence>
<dbReference type="SUPFAM" id="SSF55048">
    <property type="entry name" value="Probable ACP-binding domain of malonyl-CoA ACP transacylase"/>
    <property type="match status" value="1"/>
</dbReference>
<dbReference type="PROSITE" id="PS52004">
    <property type="entry name" value="KS3_2"/>
    <property type="match status" value="1"/>
</dbReference>
<feature type="domain" description="Ketosynthase family 3 (KS3)" evidence="6">
    <location>
        <begin position="45"/>
        <end position="473"/>
    </location>
</feature>
<dbReference type="CDD" id="cd00833">
    <property type="entry name" value="PKS"/>
    <property type="match status" value="1"/>
</dbReference>
<dbReference type="PANTHER" id="PTHR43775">
    <property type="entry name" value="FATTY ACID SYNTHASE"/>
    <property type="match status" value="1"/>
</dbReference>
<dbReference type="InterPro" id="IPR014031">
    <property type="entry name" value="Ketoacyl_synth_C"/>
</dbReference>
<keyword evidence="3" id="KW-0808">Transferase</keyword>
<dbReference type="Gene3D" id="3.40.50.720">
    <property type="entry name" value="NAD(P)-binding Rossmann-like Domain"/>
    <property type="match status" value="1"/>
</dbReference>
<dbReference type="InterPro" id="IPR001031">
    <property type="entry name" value="Thioesterase"/>
</dbReference>
<keyword evidence="1" id="KW-0596">Phosphopantetheine</keyword>
<evidence type="ECO:0000259" key="6">
    <source>
        <dbReference type="PROSITE" id="PS52004"/>
    </source>
</evidence>
<dbReference type="InterPro" id="IPR009081">
    <property type="entry name" value="PP-bd_ACP"/>
</dbReference>
<dbReference type="InterPro" id="IPR016036">
    <property type="entry name" value="Malonyl_transacylase_ACP-bd"/>
</dbReference>
<evidence type="ECO:0000256" key="2">
    <source>
        <dbReference type="ARBA" id="ARBA00022553"/>
    </source>
</evidence>
<dbReference type="InterPro" id="IPR057326">
    <property type="entry name" value="KR_dom"/>
</dbReference>
<evidence type="ECO:0000313" key="8">
    <source>
        <dbReference type="EMBL" id="MBE9636030.1"/>
    </source>
</evidence>
<evidence type="ECO:0000256" key="4">
    <source>
        <dbReference type="PROSITE-ProRule" id="PRU01363"/>
    </source>
</evidence>
<dbReference type="Pfam" id="PF00550">
    <property type="entry name" value="PP-binding"/>
    <property type="match status" value="1"/>
</dbReference>
<dbReference type="InterPro" id="IPR016039">
    <property type="entry name" value="Thiolase-like"/>
</dbReference>
<dbReference type="SUPFAM" id="SSF52151">
    <property type="entry name" value="FabD/lysophospholipase-like"/>
    <property type="match status" value="1"/>
</dbReference>
<gene>
    <name evidence="8" type="ORF">IQ782_04165</name>
</gene>
<dbReference type="InterPro" id="IPR036291">
    <property type="entry name" value="NAD(P)-bd_dom_sf"/>
</dbReference>
<dbReference type="InterPro" id="IPR049490">
    <property type="entry name" value="C883_1060-like_KR_N"/>
</dbReference>
<name>A0ABR9WXK5_9RHOB</name>
<dbReference type="InterPro" id="IPR049552">
    <property type="entry name" value="PKS_DH_N"/>
</dbReference>
<sequence>MFVSSQGAPSRIAPNFLRIQTLRSETSRVCASEGRFLDSERDIAETEIAIVGMAAHLPGAADIASYWENLREGRRAIRRFSDEELTAAGEDPGLLRHRDYVPFGAPLDGFEMFDAEFFGFAPKDAAIMDPQHRQFLETAWEALENAGHVPQSFDGSVGVFGGVGMGSYFYVNLCSNPDLVENTGMFLLRHTGNDKDFLTTRLSYVLDLHGPSVNVQTACSTSLVATHFAVQALLGGECDMALAGGVTIELPQTRGYLYKENEILSPDGECHAFDHRAQGTVFGSGAGVVVLRRLRDAIADGDHIWAVIKGTAINNDGAGKAGYLAPSVDGQAQAIAEAQAVAGIPSDTVDYVECHGTGTYLGDPIEVAALTQAFAESGSEQGHCRIGSVKTNIGHLDTAAGVASLIKTSLALHHAQMPPSLGFEKPNPAIDFEASPFVVNDVLTPWERRGHPRRAGVNSLGVGGTNAHVVLEEAPARAASEQSDWPFQILTLSGRSKAALDANAKRLAAHLRAHPEQPLADVAYTLKQGRHAFDKRRVVVAESHVEAALLLEQDTPRRVHSHSALDRPDVAFMFPGGGAQYAGMARDLYETEPVFADWMDRGLAALAEITDADIRALWLPAPEAKPAADEALKQPSLQLPLILIVEVALARLWMSWGIVPAALAGHSMGENSAACLAGVISFEDCIGLVHLRGRLFDSVPAGGMLSVNLPAESLQTHLGEALDLGAVNAPELSVASGPIEALNALEQSLKSDGIDCQRIAIDIAAHSRMLEPILEQFRAYLRSIDLSPPQIPLTSNRSGTWMTVEQATSPDYWTEHLRGTVQFADCVATIAEEQSRIFLEVGPGKALSSLARQHPRVPGQQVLSSLRHAEEQIADDKYMFEVLGRLWALGAEIDWSQVWGEARRNRVVLPSYAFQRAPYFIAPGKTQAQAAPQRLTRSDDLGAWGWAPAWRPRAAEVDFDLAGGLDAGEPQVWLMFMDGAGLAARCASRLVAAGHQVIEVRPGDTFTRRSDTSYILSPERGREGYDLLLQDLALRGHVPSRIAHFWLVTDDEGHRPGSSFFHRLQEQGFYSLLFLAQALAEQTLPRPLHLSVLTTGAVQVRDEPLPHPSKATIAGPARVIPREVPGVSVATLDVILPAPAAAGLLTRRKAAAQREGEFAKLTDMVLEDLLATPGDAIAALRGGRRYACAMKPVPLPEGAPRPGQGTYLLTGGFGGIGRTLAMAFAAQRAKLVLVSRRDLPARADWPDHLARHAPQDAISQRIRAVLALEEAGGEVLVMAADVCNRDQLRAVRAEAEARFGRITGVIHGAGVIDDAPLLAKTPASVEEVFTPKIHGTQVLGEVFPDGSCDWIVLFSSSSTVTAPAGQVDYVAANEYLNAFARARAGGRTRVTAINWGIWNEVGMAAEAVAARRGDLPEAPAEPTGLPLLETAGFDRSGNRLFTSTLTTDDWIIAEHRTRAGDALLPGTGYLTLAAHALKAQREEMPAEIRDLAFLRPLRVTEGGSREMRLRLTRRDEGYGFEVLANATLNGRRGFALTAQAVLSLLPLTRPAPIDLGAIRSRCGMPTRAPQGGKLAAAQEVQLDFGPRWKVLDARALGQGEGIADLSLPAEAAHDGCLLHPALLDIATGWAMELIAGWQPTHLWVPVSYARVRVHAPLPDRIVSWVRNAAGNHAGAETASFDVTLCAPDGSVLVEVSGFTLRRLATPEQLQAGPRLGAAELEVEDAADALPLSAAEERLAHSLTQGILPAEGVEAFARALSLGLPQVVVSSMDLDQLTRQTAAATTETAEGQKFDRPQLEGDYVAPSGEIEHILAGFWEELLGVQNVGAEDSFFDLGGHSLIAVRLFAMVRKAFRIDFPISVLFEAPTIRTCAALIADRTGYRAAEADTAHPRAPERRFTHLVPMHEGEGGPRRPFFLVAGMFGNVLNLRHLAHLLGADRPFYGLQARGLYGGEAPHDSIEAAARDYIAEMRQVQPDGPYMVGGFSGGGITAYEIARQLEAMGERVSLCVLLDTPLPVRRPLERADRLRIQWQQARAKGLLYPLVWARNRLRWEIEKRRARGETDAGHAFHNAEIEAAFLGAVARYRVQPWDGRLVLYRPPLVGTWRVGKGRMVNSERAYVLEDNDWGQHVPGVEVHEVPGDHDSMVLEPNVRVLAAQMRRAIAEAEAGTAGGEVLNFSARAAE</sequence>
<feature type="domain" description="Carrier" evidence="5">
    <location>
        <begin position="1804"/>
        <end position="1879"/>
    </location>
</feature>
<dbReference type="CDD" id="cd08953">
    <property type="entry name" value="KR_2_SDR_x"/>
    <property type="match status" value="1"/>
</dbReference>
<dbReference type="PROSITE" id="PS50075">
    <property type="entry name" value="CARRIER"/>
    <property type="match status" value="1"/>
</dbReference>
<dbReference type="SMART" id="SM00822">
    <property type="entry name" value="PKS_KR"/>
    <property type="match status" value="1"/>
</dbReference>
<evidence type="ECO:0000256" key="1">
    <source>
        <dbReference type="ARBA" id="ARBA00022450"/>
    </source>
</evidence>
<dbReference type="Gene3D" id="3.40.366.10">
    <property type="entry name" value="Malonyl-Coenzyme A Acyl Carrier Protein, domain 2"/>
    <property type="match status" value="1"/>
</dbReference>
<dbReference type="Gene3D" id="3.40.47.10">
    <property type="match status" value="1"/>
</dbReference>
<dbReference type="InterPro" id="IPR049551">
    <property type="entry name" value="PKS_DH_C"/>
</dbReference>
<dbReference type="SMART" id="SM00827">
    <property type="entry name" value="PKS_AT"/>
    <property type="match status" value="1"/>
</dbReference>
<dbReference type="Pfam" id="PF00698">
    <property type="entry name" value="Acyl_transf_1"/>
    <property type="match status" value="1"/>
</dbReference>
<protein>
    <submittedName>
        <fullName evidence="8">SDR family NAD(P)-dependent oxidoreductase</fullName>
    </submittedName>
</protein>
<dbReference type="InterPro" id="IPR020802">
    <property type="entry name" value="TesA-like"/>
</dbReference>
<dbReference type="InterPro" id="IPR042104">
    <property type="entry name" value="PKS_dehydratase_sf"/>
</dbReference>
<reference evidence="8 9" key="1">
    <citation type="journal article" date="2021" name="Int. J. Syst. Evol. Microbiol.">
        <title>Salipiger mangrovisoli sp. nov., isolated from mangrove soil and the proposal for the reclassification of Paraphaeobacter pallidus as Salipiger pallidus comb. nov.</title>
        <authorList>
            <person name="Du J."/>
            <person name="Liu Y."/>
            <person name="Pei T."/>
            <person name="Deng M.R."/>
            <person name="Zhu H."/>
        </authorList>
    </citation>
    <scope>NUCLEOTIDE SEQUENCE [LARGE SCALE GENOMIC DNA]</scope>
    <source>
        <strain evidence="8 9">6D45A</strain>
    </source>
</reference>
<dbReference type="Pfam" id="PF02801">
    <property type="entry name" value="Ketoacyl-synt_C"/>
    <property type="match status" value="1"/>
</dbReference>
<organism evidence="8 9">
    <name type="scientific">Salipiger mangrovisoli</name>
    <dbReference type="NCBI Taxonomy" id="2865933"/>
    <lineage>
        <taxon>Bacteria</taxon>
        <taxon>Pseudomonadati</taxon>
        <taxon>Pseudomonadota</taxon>
        <taxon>Alphaproteobacteria</taxon>
        <taxon>Rhodobacterales</taxon>
        <taxon>Roseobacteraceae</taxon>
        <taxon>Salipiger</taxon>
    </lineage>
</organism>
<dbReference type="Pfam" id="PF22621">
    <property type="entry name" value="CurL-like_PKS_C"/>
    <property type="match status" value="1"/>
</dbReference>
<dbReference type="InterPro" id="IPR020841">
    <property type="entry name" value="PKS_Beta-ketoAc_synthase_dom"/>
</dbReference>
<dbReference type="InterPro" id="IPR036736">
    <property type="entry name" value="ACP-like_sf"/>
</dbReference>
<dbReference type="InterPro" id="IPR014030">
    <property type="entry name" value="Ketoacyl_synth_N"/>
</dbReference>
<dbReference type="InterPro" id="IPR013968">
    <property type="entry name" value="PKS_KR"/>
</dbReference>
<dbReference type="Gene3D" id="3.30.70.3290">
    <property type="match status" value="1"/>
</dbReference>
<feature type="region of interest" description="N-terminal hotdog fold" evidence="4">
    <location>
        <begin position="1425"/>
        <end position="1549"/>
    </location>
</feature>
<proteinExistence type="predicted"/>
<dbReference type="SMART" id="SM00823">
    <property type="entry name" value="PKS_PP"/>
    <property type="match status" value="1"/>
</dbReference>
<dbReference type="Pfam" id="PF21089">
    <property type="entry name" value="PKS_DH_N"/>
    <property type="match status" value="1"/>
</dbReference>
<dbReference type="InterPro" id="IPR001227">
    <property type="entry name" value="Ac_transferase_dom_sf"/>
</dbReference>
<evidence type="ECO:0000256" key="3">
    <source>
        <dbReference type="ARBA" id="ARBA00022679"/>
    </source>
</evidence>
<dbReference type="SUPFAM" id="SSF47336">
    <property type="entry name" value="ACP-like"/>
    <property type="match status" value="1"/>
</dbReference>
<feature type="active site" description="Proton acceptor; for dehydratase activity" evidence="4">
    <location>
        <position position="1455"/>
    </location>
</feature>
<dbReference type="Pfam" id="PF08659">
    <property type="entry name" value="KR"/>
    <property type="match status" value="1"/>
</dbReference>
<dbReference type="SUPFAM" id="SSF53474">
    <property type="entry name" value="alpha/beta-Hydrolases"/>
    <property type="match status" value="1"/>
</dbReference>
<dbReference type="SMART" id="SM00824">
    <property type="entry name" value="PKS_TE"/>
    <property type="match status" value="1"/>
</dbReference>
<dbReference type="Gene3D" id="3.40.50.1820">
    <property type="entry name" value="alpha/beta hydrolase"/>
    <property type="match status" value="1"/>
</dbReference>
<dbReference type="SUPFAM" id="SSF53901">
    <property type="entry name" value="Thiolase-like"/>
    <property type="match status" value="1"/>
</dbReference>
<feature type="region of interest" description="C-terminal hotdog fold" evidence="4">
    <location>
        <begin position="1563"/>
        <end position="1709"/>
    </location>
</feature>
<dbReference type="InterPro" id="IPR029058">
    <property type="entry name" value="AB_hydrolase_fold"/>
</dbReference>
<dbReference type="Proteomes" id="UP000607796">
    <property type="component" value="Unassembled WGS sequence"/>
</dbReference>
<evidence type="ECO:0000259" key="7">
    <source>
        <dbReference type="PROSITE" id="PS52019"/>
    </source>
</evidence>
<evidence type="ECO:0000259" key="5">
    <source>
        <dbReference type="PROSITE" id="PS50075"/>
    </source>
</evidence>
<dbReference type="Pfam" id="PF00975">
    <property type="entry name" value="Thioesterase"/>
    <property type="match status" value="1"/>
</dbReference>
<dbReference type="InterPro" id="IPR049900">
    <property type="entry name" value="PKS_mFAS_DH"/>
</dbReference>
<keyword evidence="9" id="KW-1185">Reference proteome</keyword>
<dbReference type="Pfam" id="PF21394">
    <property type="entry name" value="Beta-ketacyl_N"/>
    <property type="match status" value="1"/>
</dbReference>
<keyword evidence="2" id="KW-0597">Phosphoprotein</keyword>
<dbReference type="SMART" id="SM00826">
    <property type="entry name" value="PKS_DH"/>
    <property type="match status" value="1"/>
</dbReference>
<dbReference type="InterPro" id="IPR020806">
    <property type="entry name" value="PKS_PP-bd"/>
</dbReference>
<accession>A0ABR9WXK5</accession>
<dbReference type="InterPro" id="IPR050091">
    <property type="entry name" value="PKS_NRPS_Biosynth_Enz"/>
</dbReference>
<dbReference type="SUPFAM" id="SSF51735">
    <property type="entry name" value="NAD(P)-binding Rossmann-fold domains"/>
    <property type="match status" value="2"/>
</dbReference>
<dbReference type="Gene3D" id="3.10.129.110">
    <property type="entry name" value="Polyketide synthase dehydratase"/>
    <property type="match status" value="1"/>
</dbReference>
<dbReference type="Gene3D" id="3.30.70.250">
    <property type="entry name" value="Malonyl-CoA ACP transacylase, ACP-binding"/>
    <property type="match status" value="1"/>
</dbReference>
<dbReference type="PANTHER" id="PTHR43775:SF51">
    <property type="entry name" value="INACTIVE PHENOLPHTHIOCEROL SYNTHESIS POLYKETIDE SYNTHASE TYPE I PKS1-RELATED"/>
    <property type="match status" value="1"/>
</dbReference>
<dbReference type="Gene3D" id="1.10.1200.10">
    <property type="entry name" value="ACP-like"/>
    <property type="match status" value="1"/>
</dbReference>
<dbReference type="Pfam" id="PF14765">
    <property type="entry name" value="PS-DH"/>
    <property type="match status" value="1"/>
</dbReference>